<evidence type="ECO:0008006" key="4">
    <source>
        <dbReference type="Google" id="ProtNLM"/>
    </source>
</evidence>
<dbReference type="EMBL" id="PKQE01000001">
    <property type="protein sequence ID" value="PLC44512.1"/>
    <property type="molecule type" value="Genomic_DNA"/>
</dbReference>
<organism evidence="2 3">
    <name type="scientific">Ralstonia pickettii</name>
    <name type="common">Burkholderia pickettii</name>
    <dbReference type="NCBI Taxonomy" id="329"/>
    <lineage>
        <taxon>Bacteria</taxon>
        <taxon>Pseudomonadati</taxon>
        <taxon>Pseudomonadota</taxon>
        <taxon>Betaproteobacteria</taxon>
        <taxon>Burkholderiales</taxon>
        <taxon>Burkholderiaceae</taxon>
        <taxon>Ralstonia</taxon>
    </lineage>
</organism>
<gene>
    <name evidence="2" type="ORF">C0Q88_07480</name>
</gene>
<keyword evidence="1" id="KW-1133">Transmembrane helix</keyword>
<evidence type="ECO:0000313" key="2">
    <source>
        <dbReference type="EMBL" id="PLC44512.1"/>
    </source>
</evidence>
<keyword evidence="1" id="KW-0472">Membrane</keyword>
<accession>A0A2N4TXR7</accession>
<feature type="transmembrane region" description="Helical" evidence="1">
    <location>
        <begin position="42"/>
        <end position="62"/>
    </location>
</feature>
<dbReference type="RefSeq" id="WP_102064923.1">
    <property type="nucleotide sequence ID" value="NZ_PKQE01000001.1"/>
</dbReference>
<dbReference type="Proteomes" id="UP000234456">
    <property type="component" value="Unassembled WGS sequence"/>
</dbReference>
<dbReference type="AlphaFoldDB" id="A0A2N4TXR7"/>
<name>A0A2N4TXR7_RALPI</name>
<feature type="transmembrane region" description="Helical" evidence="1">
    <location>
        <begin position="6"/>
        <end position="30"/>
    </location>
</feature>
<protein>
    <recommendedName>
        <fullName evidence="4">Transmembrane protein</fullName>
    </recommendedName>
</protein>
<evidence type="ECO:0000313" key="3">
    <source>
        <dbReference type="Proteomes" id="UP000234456"/>
    </source>
</evidence>
<keyword evidence="1" id="KW-0812">Transmembrane</keyword>
<proteinExistence type="predicted"/>
<comment type="caution">
    <text evidence="2">The sequence shown here is derived from an EMBL/GenBank/DDBJ whole genome shotgun (WGS) entry which is preliminary data.</text>
</comment>
<evidence type="ECO:0000256" key="1">
    <source>
        <dbReference type="SAM" id="Phobius"/>
    </source>
</evidence>
<reference evidence="2 3" key="1">
    <citation type="submission" date="2017-12" db="EMBL/GenBank/DDBJ databases">
        <title>Draft genome sequence of Ralstonia pickettii 52.</title>
        <authorList>
            <person name="Zheng B."/>
        </authorList>
    </citation>
    <scope>NUCLEOTIDE SEQUENCE [LARGE SCALE GENOMIC DNA]</scope>
    <source>
        <strain evidence="2 3">52</strain>
    </source>
</reference>
<sequence length="66" mass="7495">MIFRAVFLALLLMALIYGVLWLATCTPFFSDKARIRRIIRRTFLTAASACLTVLAMAFLISVDHIF</sequence>